<accession>A0ABR2FNW0</accession>
<dbReference type="Proteomes" id="UP001472677">
    <property type="component" value="Unassembled WGS sequence"/>
</dbReference>
<keyword evidence="2" id="KW-1185">Reference proteome</keyword>
<gene>
    <name evidence="1" type="ORF">V6N12_067831</name>
</gene>
<evidence type="ECO:0000313" key="1">
    <source>
        <dbReference type="EMBL" id="KAK8583564.1"/>
    </source>
</evidence>
<comment type="caution">
    <text evidence="1">The sequence shown here is derived from an EMBL/GenBank/DDBJ whole genome shotgun (WGS) entry which is preliminary data.</text>
</comment>
<name>A0ABR2FNW0_9ROSI</name>
<dbReference type="EMBL" id="JBBPBM010000005">
    <property type="protein sequence ID" value="KAK8583564.1"/>
    <property type="molecule type" value="Genomic_DNA"/>
</dbReference>
<proteinExistence type="predicted"/>
<sequence>MSFFNNFSPFIEFIKGGDDEPRPSSNFHYSKYANDIREVSQVVALMARVGELLREASKEKNAMFVQIIEEKHRFKGKVVAKDIVLQMSNTKVEFLEEKWSC</sequence>
<reference evidence="1 2" key="1">
    <citation type="journal article" date="2024" name="G3 (Bethesda)">
        <title>Genome assembly of Hibiscus sabdariffa L. provides insights into metabolisms of medicinal natural products.</title>
        <authorList>
            <person name="Kim T."/>
        </authorList>
    </citation>
    <scope>NUCLEOTIDE SEQUENCE [LARGE SCALE GENOMIC DNA]</scope>
    <source>
        <strain evidence="1">TK-2024</strain>
        <tissue evidence="1">Old leaves</tissue>
    </source>
</reference>
<organism evidence="1 2">
    <name type="scientific">Hibiscus sabdariffa</name>
    <name type="common">roselle</name>
    <dbReference type="NCBI Taxonomy" id="183260"/>
    <lineage>
        <taxon>Eukaryota</taxon>
        <taxon>Viridiplantae</taxon>
        <taxon>Streptophyta</taxon>
        <taxon>Embryophyta</taxon>
        <taxon>Tracheophyta</taxon>
        <taxon>Spermatophyta</taxon>
        <taxon>Magnoliopsida</taxon>
        <taxon>eudicotyledons</taxon>
        <taxon>Gunneridae</taxon>
        <taxon>Pentapetalae</taxon>
        <taxon>rosids</taxon>
        <taxon>malvids</taxon>
        <taxon>Malvales</taxon>
        <taxon>Malvaceae</taxon>
        <taxon>Malvoideae</taxon>
        <taxon>Hibiscus</taxon>
    </lineage>
</organism>
<protein>
    <submittedName>
        <fullName evidence="1">Uncharacterized protein</fullName>
    </submittedName>
</protein>
<evidence type="ECO:0000313" key="2">
    <source>
        <dbReference type="Proteomes" id="UP001472677"/>
    </source>
</evidence>